<evidence type="ECO:0000256" key="2">
    <source>
        <dbReference type="ARBA" id="ARBA00012908"/>
    </source>
</evidence>
<dbReference type="InterPro" id="IPR001048">
    <property type="entry name" value="Asp/Glu/Uridylate_kinase"/>
</dbReference>
<dbReference type="GO" id="GO:0016114">
    <property type="term" value="P:terpenoid biosynthetic process"/>
    <property type="evidence" value="ECO:0007669"/>
    <property type="project" value="TreeGrafter"/>
</dbReference>
<evidence type="ECO:0000256" key="9">
    <source>
        <dbReference type="ARBA" id="ARBA00049063"/>
    </source>
</evidence>
<evidence type="ECO:0000313" key="14">
    <source>
        <dbReference type="EMBL" id="SDK45832.1"/>
    </source>
</evidence>
<dbReference type="NCBIfam" id="NF040647">
    <property type="entry name" value="IPPK_Arch"/>
    <property type="match status" value="1"/>
</dbReference>
<feature type="binding site" evidence="11">
    <location>
        <position position="56"/>
    </location>
    <ligand>
        <name>substrate</name>
    </ligand>
</feature>
<evidence type="ECO:0000256" key="12">
    <source>
        <dbReference type="PIRSR" id="PIRSR016496-2"/>
    </source>
</evidence>
<evidence type="ECO:0000256" key="7">
    <source>
        <dbReference type="ARBA" id="ARBA00022840"/>
    </source>
</evidence>
<evidence type="ECO:0000256" key="8">
    <source>
        <dbReference type="ARBA" id="ARBA00023229"/>
    </source>
</evidence>
<dbReference type="GO" id="GO:0102043">
    <property type="term" value="F:isopentenyl phosphate kinase activity"/>
    <property type="evidence" value="ECO:0007669"/>
    <property type="project" value="UniProtKB-EC"/>
</dbReference>
<keyword evidence="7 10" id="KW-0067">ATP-binding</keyword>
<comment type="subunit">
    <text evidence="10">Homodimer.</text>
</comment>
<dbReference type="Pfam" id="PF00696">
    <property type="entry name" value="AA_kinase"/>
    <property type="match status" value="1"/>
</dbReference>
<evidence type="ECO:0000256" key="4">
    <source>
        <dbReference type="ARBA" id="ARBA00022679"/>
    </source>
</evidence>
<accession>A0A1G9C2D3</accession>
<feature type="binding site" evidence="11">
    <location>
        <begin position="15"/>
        <end position="19"/>
    </location>
    <ligand>
        <name>ATP</name>
        <dbReference type="ChEBI" id="CHEBI:30616"/>
    </ligand>
</feature>
<dbReference type="EMBL" id="FNFT01000012">
    <property type="protein sequence ID" value="SDK45832.1"/>
    <property type="molecule type" value="Genomic_DNA"/>
</dbReference>
<dbReference type="AlphaFoldDB" id="A0A1G9C2D3"/>
<keyword evidence="4 10" id="KW-0808">Transferase</keyword>
<organism evidence="14 15">
    <name type="scientific">Methanoculleus thermophilus</name>
    <dbReference type="NCBI Taxonomy" id="2200"/>
    <lineage>
        <taxon>Archaea</taxon>
        <taxon>Methanobacteriati</taxon>
        <taxon>Methanobacteriota</taxon>
        <taxon>Stenosarchaea group</taxon>
        <taxon>Methanomicrobia</taxon>
        <taxon>Methanomicrobiales</taxon>
        <taxon>Methanomicrobiaceae</taxon>
        <taxon>Methanoculleus</taxon>
    </lineage>
</organism>
<evidence type="ECO:0000256" key="10">
    <source>
        <dbReference type="PIRNR" id="PIRNR016496"/>
    </source>
</evidence>
<feature type="binding site" evidence="11">
    <location>
        <position position="61"/>
    </location>
    <ligand>
        <name>substrate</name>
    </ligand>
</feature>
<comment type="similarity">
    <text evidence="1 10">Belongs to the isopentenyl phosphate kinase family.</text>
</comment>
<evidence type="ECO:0000256" key="5">
    <source>
        <dbReference type="ARBA" id="ARBA00022741"/>
    </source>
</evidence>
<dbReference type="Proteomes" id="UP000326500">
    <property type="component" value="Unassembled WGS sequence"/>
</dbReference>
<dbReference type="PANTHER" id="PTHR43654">
    <property type="entry name" value="GLUTAMATE 5-KINASE"/>
    <property type="match status" value="1"/>
</dbReference>
<dbReference type="EC" id="2.7.4.26" evidence="2 10"/>
<feature type="binding site" evidence="11">
    <location>
        <position position="219"/>
    </location>
    <ligand>
        <name>ATP</name>
        <dbReference type="ChEBI" id="CHEBI:30616"/>
    </ligand>
</feature>
<name>A0A1G9C2D3_9EURY</name>
<dbReference type="GO" id="GO:0005829">
    <property type="term" value="C:cytosol"/>
    <property type="evidence" value="ECO:0007669"/>
    <property type="project" value="TreeGrafter"/>
</dbReference>
<feature type="binding site" evidence="11">
    <location>
        <position position="57"/>
    </location>
    <ligand>
        <name>ATP</name>
        <dbReference type="ChEBI" id="CHEBI:30616"/>
    </ligand>
</feature>
<gene>
    <name evidence="14" type="ORF">SAMN04488571_11219</name>
</gene>
<dbReference type="InterPro" id="IPR024192">
    <property type="entry name" value="Fosfomycin_R_FomA-type"/>
</dbReference>
<dbReference type="InterPro" id="IPR036393">
    <property type="entry name" value="AceGlu_kinase-like_sf"/>
</dbReference>
<feature type="binding site" evidence="11">
    <location>
        <position position="159"/>
    </location>
    <ligand>
        <name>substrate</name>
    </ligand>
</feature>
<proteinExistence type="inferred from homology"/>
<evidence type="ECO:0000256" key="1">
    <source>
        <dbReference type="ARBA" id="ARBA00010540"/>
    </source>
</evidence>
<keyword evidence="6 10" id="KW-0418">Kinase</keyword>
<feature type="domain" description="Aspartate/glutamate/uridylate kinase" evidence="13">
    <location>
        <begin position="11"/>
        <end position="237"/>
    </location>
</feature>
<dbReference type="PIRSF" id="PIRSF016496">
    <property type="entry name" value="Kin_FomA"/>
    <property type="match status" value="1"/>
</dbReference>
<protein>
    <recommendedName>
        <fullName evidence="3 10">Isopentenyl phosphate kinase</fullName>
        <shortName evidence="10">IPK</shortName>
        <ecNumber evidence="2 10">2.7.4.26</ecNumber>
    </recommendedName>
</protein>
<feature type="binding site" evidence="11">
    <location>
        <position position="180"/>
    </location>
    <ligand>
        <name>ATP</name>
        <dbReference type="ChEBI" id="CHEBI:30616"/>
    </ligand>
</feature>
<comment type="function">
    <text evidence="10">Catalyzes the formation of isopentenyl diphosphate (IPP), the building block of all isoprenoids.</text>
</comment>
<keyword evidence="15" id="KW-1185">Reference proteome</keyword>
<reference evidence="14 15" key="1">
    <citation type="submission" date="2016-10" db="EMBL/GenBank/DDBJ databases">
        <authorList>
            <person name="Varghese N."/>
            <person name="Submissions S."/>
        </authorList>
    </citation>
    <scope>NUCLEOTIDE SEQUENCE [LARGE SCALE GENOMIC DNA]</scope>
    <source>
        <strain evidence="14 15">DSM 2373</strain>
    </source>
</reference>
<dbReference type="STRING" id="2200.GCA_001571405_01935"/>
<evidence type="ECO:0000259" key="13">
    <source>
        <dbReference type="Pfam" id="PF00696"/>
    </source>
</evidence>
<keyword evidence="5 10" id="KW-0547">Nucleotide-binding</keyword>
<dbReference type="GO" id="GO:0005524">
    <property type="term" value="F:ATP binding"/>
    <property type="evidence" value="ECO:0007669"/>
    <property type="project" value="UniProtKB-KW"/>
</dbReference>
<keyword evidence="8" id="KW-0414">Isoprene biosynthesis</keyword>
<evidence type="ECO:0000256" key="3">
    <source>
        <dbReference type="ARBA" id="ARBA00017267"/>
    </source>
</evidence>
<sequence length="261" mass="27556">MVYEKRSMTDTVILKLGGSVITDKSGECSIDHARLHEIADELAARRASALVLVHGAGSCGHPEARRYRINDGLTKENVPGVYYTHAAASRLNDAVVAALRDAGVEAVGIHPLDLALAEDGRLVSFETRHIAEMTEHGIVPVLHGDVVMDRLKGSCIVSGDQLVTRLAIALSSRRVGLATDVPGVLQNGSVVPRVDRTVFETLTVGGSSKTDVTGGMKGKLMELLALADAGIESHIFHVSKIGQFLDGTGHGGTIVARRGVS</sequence>
<comment type="catalytic activity">
    <reaction evidence="9 10">
        <text>isopentenyl phosphate + ATP = isopentenyl diphosphate + ADP</text>
        <dbReference type="Rhea" id="RHEA:33963"/>
        <dbReference type="ChEBI" id="CHEBI:30616"/>
        <dbReference type="ChEBI" id="CHEBI:65078"/>
        <dbReference type="ChEBI" id="CHEBI:128769"/>
        <dbReference type="ChEBI" id="CHEBI:456216"/>
        <dbReference type="EC" id="2.7.4.26"/>
    </reaction>
</comment>
<feature type="binding site" evidence="11">
    <location>
        <position position="215"/>
    </location>
    <ligand>
        <name>ATP</name>
        <dbReference type="ChEBI" id="CHEBI:30616"/>
    </ligand>
</feature>
<dbReference type="CDD" id="cd04241">
    <property type="entry name" value="AAK_FomA-like"/>
    <property type="match status" value="1"/>
</dbReference>
<dbReference type="Gene3D" id="3.40.1160.10">
    <property type="entry name" value="Acetylglutamate kinase-like"/>
    <property type="match status" value="1"/>
</dbReference>
<dbReference type="GO" id="GO:0016301">
    <property type="term" value="F:kinase activity"/>
    <property type="evidence" value="ECO:0007669"/>
    <property type="project" value="UniProtKB-KW"/>
</dbReference>
<dbReference type="PANTHER" id="PTHR43654:SF1">
    <property type="entry name" value="ISOPENTENYL PHOSPHATE KINASE"/>
    <property type="match status" value="1"/>
</dbReference>
<evidence type="ECO:0000256" key="11">
    <source>
        <dbReference type="PIRSR" id="PIRSR016496-1"/>
    </source>
</evidence>
<feature type="site" description="Transition state stabilizer" evidence="12">
    <location>
        <position position="24"/>
    </location>
</feature>
<dbReference type="SUPFAM" id="SSF53633">
    <property type="entry name" value="Carbamate kinase-like"/>
    <property type="match status" value="1"/>
</dbReference>
<evidence type="ECO:0000313" key="15">
    <source>
        <dbReference type="Proteomes" id="UP000326500"/>
    </source>
</evidence>
<evidence type="ECO:0000256" key="6">
    <source>
        <dbReference type="ARBA" id="ARBA00022777"/>
    </source>
</evidence>